<sequence>MNMQLNAWMNCLVLISFVWNEQSVGGSIIKKSYVYRNHIIRNDYSKSFLPGIFSEFNIKNENFLKLKICSYFIFLVLMSHFQLVSNAVTATDFLNIAALQRGFVICSLILLFAFDASPVALKQSRVICTSDIVFCCPVQSGCELIHCPQAFDLANSRPQPNISCNVFFSCVKIHSIPTFPISCPISIDFSTVPPFYSGMKSCVFMSKPLSSSRAANDQILVFLTKIQQLFALICDMAKEFLMRLFSNARWLFDLPLSVILADVKHDIYLCIVLSVLAEEALVGANDNADLNKDNNTTVSDVALSDKL</sequence>
<dbReference type="AlphaFoldDB" id="W6V1L7"/>
<feature type="signal peptide" evidence="2">
    <location>
        <begin position="1"/>
        <end position="26"/>
    </location>
</feature>
<dbReference type="Proteomes" id="UP000019149">
    <property type="component" value="Unassembled WGS sequence"/>
</dbReference>
<name>W6V1L7_ECHGR</name>
<dbReference type="RefSeq" id="XP_024350960.1">
    <property type="nucleotide sequence ID" value="XM_024494633.1"/>
</dbReference>
<comment type="caution">
    <text evidence="3">The sequence shown here is derived from an EMBL/GenBank/DDBJ whole genome shotgun (WGS) entry which is preliminary data.</text>
</comment>
<proteinExistence type="predicted"/>
<keyword evidence="4" id="KW-1185">Reference proteome</keyword>
<protein>
    <submittedName>
        <fullName evidence="3">Uncharacterized protein</fullName>
    </submittedName>
</protein>
<dbReference type="KEGG" id="egl:EGR_05384"/>
<dbReference type="CTD" id="36341099"/>
<accession>W6V1L7</accession>
<keyword evidence="1" id="KW-0812">Transmembrane</keyword>
<dbReference type="GeneID" id="36341099"/>
<evidence type="ECO:0000313" key="4">
    <source>
        <dbReference type="Proteomes" id="UP000019149"/>
    </source>
</evidence>
<dbReference type="EMBL" id="APAU02000039">
    <property type="protein sequence ID" value="EUB59764.1"/>
    <property type="molecule type" value="Genomic_DNA"/>
</dbReference>
<feature type="transmembrane region" description="Helical" evidence="1">
    <location>
        <begin position="68"/>
        <end position="87"/>
    </location>
</feature>
<keyword evidence="1" id="KW-1133">Transmembrane helix</keyword>
<reference evidence="3 4" key="1">
    <citation type="journal article" date="2013" name="Nat. Genet.">
        <title>The genome of the hydatid tapeworm Echinococcus granulosus.</title>
        <authorList>
            <person name="Zheng H."/>
            <person name="Zhang W."/>
            <person name="Zhang L."/>
            <person name="Zhang Z."/>
            <person name="Li J."/>
            <person name="Lu G."/>
            <person name="Zhu Y."/>
            <person name="Wang Y."/>
            <person name="Huang Y."/>
            <person name="Liu J."/>
            <person name="Kang H."/>
            <person name="Chen J."/>
            <person name="Wang L."/>
            <person name="Chen A."/>
            <person name="Yu S."/>
            <person name="Gao Z."/>
            <person name="Jin L."/>
            <person name="Gu W."/>
            <person name="Wang Z."/>
            <person name="Zhao L."/>
            <person name="Shi B."/>
            <person name="Wen H."/>
            <person name="Lin R."/>
            <person name="Jones M.K."/>
            <person name="Brejova B."/>
            <person name="Vinar T."/>
            <person name="Zhao G."/>
            <person name="McManus D.P."/>
            <person name="Chen Z."/>
            <person name="Zhou Y."/>
            <person name="Wang S."/>
        </authorList>
    </citation>
    <scope>NUCLEOTIDE SEQUENCE [LARGE SCALE GENOMIC DNA]</scope>
</reference>
<keyword evidence="1" id="KW-0472">Membrane</keyword>
<evidence type="ECO:0000256" key="2">
    <source>
        <dbReference type="SAM" id="SignalP"/>
    </source>
</evidence>
<evidence type="ECO:0000313" key="3">
    <source>
        <dbReference type="EMBL" id="EUB59764.1"/>
    </source>
</evidence>
<evidence type="ECO:0000256" key="1">
    <source>
        <dbReference type="SAM" id="Phobius"/>
    </source>
</evidence>
<organism evidence="3 4">
    <name type="scientific">Echinococcus granulosus</name>
    <name type="common">Hydatid tapeworm</name>
    <dbReference type="NCBI Taxonomy" id="6210"/>
    <lineage>
        <taxon>Eukaryota</taxon>
        <taxon>Metazoa</taxon>
        <taxon>Spiralia</taxon>
        <taxon>Lophotrochozoa</taxon>
        <taxon>Platyhelminthes</taxon>
        <taxon>Cestoda</taxon>
        <taxon>Eucestoda</taxon>
        <taxon>Cyclophyllidea</taxon>
        <taxon>Taeniidae</taxon>
        <taxon>Echinococcus</taxon>
        <taxon>Echinococcus granulosus group</taxon>
    </lineage>
</organism>
<gene>
    <name evidence="3" type="ORF">EGR_05384</name>
</gene>
<feature type="transmembrane region" description="Helical" evidence="1">
    <location>
        <begin position="93"/>
        <end position="114"/>
    </location>
</feature>
<keyword evidence="2" id="KW-0732">Signal</keyword>
<feature type="chain" id="PRO_5004883270" evidence="2">
    <location>
        <begin position="27"/>
        <end position="307"/>
    </location>
</feature>